<dbReference type="PaxDb" id="4113-PGSC0003DMT400089923"/>
<dbReference type="Proteomes" id="UP000011115">
    <property type="component" value="Unassembled WGS sequence"/>
</dbReference>
<feature type="region of interest" description="Disordered" evidence="1">
    <location>
        <begin position="1"/>
        <end position="32"/>
    </location>
</feature>
<dbReference type="HOGENOM" id="CLU_2610725_0_0_1"/>
<evidence type="ECO:0000256" key="1">
    <source>
        <dbReference type="SAM" id="MobiDB-lite"/>
    </source>
</evidence>
<organism evidence="2 3">
    <name type="scientific">Solanum tuberosum</name>
    <name type="common">Potato</name>
    <dbReference type="NCBI Taxonomy" id="4113"/>
    <lineage>
        <taxon>Eukaryota</taxon>
        <taxon>Viridiplantae</taxon>
        <taxon>Streptophyta</taxon>
        <taxon>Embryophyta</taxon>
        <taxon>Tracheophyta</taxon>
        <taxon>Spermatophyta</taxon>
        <taxon>Magnoliopsida</taxon>
        <taxon>eudicotyledons</taxon>
        <taxon>Gunneridae</taxon>
        <taxon>Pentapetalae</taxon>
        <taxon>asterids</taxon>
        <taxon>lamiids</taxon>
        <taxon>Solanales</taxon>
        <taxon>Solanaceae</taxon>
        <taxon>Solanoideae</taxon>
        <taxon>Solaneae</taxon>
        <taxon>Solanum</taxon>
    </lineage>
</organism>
<dbReference type="Gramene" id="PGSC0003DMT400089923">
    <property type="protein sequence ID" value="PGSC0003DMT400089923"/>
    <property type="gene ID" value="PGSC0003DMG400039494"/>
</dbReference>
<dbReference type="EnsemblPlants" id="PGSC0003DMT400089923">
    <property type="protein sequence ID" value="PGSC0003DMT400089923"/>
    <property type="gene ID" value="PGSC0003DMG400039494"/>
</dbReference>
<accession>M1DJ76</accession>
<evidence type="ECO:0000313" key="3">
    <source>
        <dbReference type="Proteomes" id="UP000011115"/>
    </source>
</evidence>
<proteinExistence type="predicted"/>
<reference evidence="3" key="1">
    <citation type="journal article" date="2011" name="Nature">
        <title>Genome sequence and analysis of the tuber crop potato.</title>
        <authorList>
            <consortium name="The Potato Genome Sequencing Consortium"/>
        </authorList>
    </citation>
    <scope>NUCLEOTIDE SEQUENCE [LARGE SCALE GENOMIC DNA]</scope>
    <source>
        <strain evidence="3">cv. DM1-3 516 R44</strain>
    </source>
</reference>
<sequence length="79" mass="9545">MQEAKRVKVAKDDKMELQKANKGDDQRLAQREKQTRMDCKIMVKHLKPRSRKSCFRQICKLFIYGESFDHHRLHNHHRG</sequence>
<evidence type="ECO:0000313" key="2">
    <source>
        <dbReference type="EnsemblPlants" id="PGSC0003DMT400089923"/>
    </source>
</evidence>
<dbReference type="InParanoid" id="M1DJ76"/>
<keyword evidence="3" id="KW-1185">Reference proteome</keyword>
<protein>
    <submittedName>
        <fullName evidence="2">Uncharacterized protein</fullName>
    </submittedName>
</protein>
<name>M1DJ76_SOLTU</name>
<reference evidence="2" key="2">
    <citation type="submission" date="2015-06" db="UniProtKB">
        <authorList>
            <consortium name="EnsemblPlants"/>
        </authorList>
    </citation>
    <scope>IDENTIFICATION</scope>
    <source>
        <strain evidence="2">DM1-3 516 R44</strain>
    </source>
</reference>
<dbReference type="AlphaFoldDB" id="M1DJ76"/>